<dbReference type="CDD" id="cd00851">
    <property type="entry name" value="MTH1175"/>
    <property type="match status" value="1"/>
</dbReference>
<dbReference type="Proteomes" id="UP001144110">
    <property type="component" value="Unassembled WGS sequence"/>
</dbReference>
<dbReference type="PANTHER" id="PTHR42983">
    <property type="entry name" value="DINITROGENASE IRON-MOLYBDENUM COFACTOR PROTEIN-RELATED"/>
    <property type="match status" value="1"/>
</dbReference>
<dbReference type="SUPFAM" id="SSF53146">
    <property type="entry name" value="Nitrogenase accessory factor-like"/>
    <property type="match status" value="1"/>
</dbReference>
<dbReference type="EMBL" id="JAPHEG010000001">
    <property type="protein sequence ID" value="MDF2952784.1"/>
    <property type="molecule type" value="Genomic_DNA"/>
</dbReference>
<dbReference type="AlphaFoldDB" id="A0AAE3TFE2"/>
<proteinExistence type="predicted"/>
<name>A0AAE3TFE2_9BACT</name>
<protein>
    <submittedName>
        <fullName evidence="2">Fe-Mo cluster-binding protein</fullName>
    </submittedName>
</protein>
<gene>
    <name evidence="2" type="ORF">OD816_000029</name>
</gene>
<evidence type="ECO:0000313" key="3">
    <source>
        <dbReference type="Proteomes" id="UP001144110"/>
    </source>
</evidence>
<comment type="caution">
    <text evidence="2">The sequence shown here is derived from an EMBL/GenBank/DDBJ whole genome shotgun (WGS) entry which is preliminary data.</text>
</comment>
<evidence type="ECO:0000259" key="1">
    <source>
        <dbReference type="Pfam" id="PF02579"/>
    </source>
</evidence>
<evidence type="ECO:0000313" key="2">
    <source>
        <dbReference type="EMBL" id="MDF2952784.1"/>
    </source>
</evidence>
<reference evidence="2" key="1">
    <citation type="submission" date="2022-11" db="EMBL/GenBank/DDBJ databases">
        <title>Candidatus Alkanophaga archaea from heated hydrothermal vent sediment oxidize petroleum alkanes.</title>
        <authorList>
            <person name="Zehnle H."/>
            <person name="Laso-Perez R."/>
            <person name="Lipp J."/>
            <person name="Teske A."/>
            <person name="Wegener G."/>
        </authorList>
    </citation>
    <scope>NUCLEOTIDE SEQUENCE</scope>
    <source>
        <strain evidence="2">MCA70</strain>
    </source>
</reference>
<dbReference type="PANTHER" id="PTHR42983:SF1">
    <property type="entry name" value="IRON-MOLYBDENUM PROTEIN"/>
    <property type="match status" value="1"/>
</dbReference>
<feature type="domain" description="Dinitrogenase iron-molybdenum cofactor biosynthesis" evidence="1">
    <location>
        <begin position="9"/>
        <end position="100"/>
    </location>
</feature>
<organism evidence="2 3">
    <name type="scientific">Candidatus Thermodesulfobacterium syntrophicum</name>
    <dbReference type="NCBI Taxonomy" id="3060442"/>
    <lineage>
        <taxon>Bacteria</taxon>
        <taxon>Pseudomonadati</taxon>
        <taxon>Thermodesulfobacteriota</taxon>
        <taxon>Thermodesulfobacteria</taxon>
        <taxon>Thermodesulfobacteriales</taxon>
        <taxon>Thermodesulfobacteriaceae</taxon>
        <taxon>Thermodesulfobacterium</taxon>
    </lineage>
</organism>
<dbReference type="Pfam" id="PF02579">
    <property type="entry name" value="Nitro_FeMo-Co"/>
    <property type="match status" value="1"/>
</dbReference>
<accession>A0AAE3TFE2</accession>
<dbReference type="InterPro" id="IPR033913">
    <property type="entry name" value="MTH1175_dom"/>
</dbReference>
<dbReference type="InterPro" id="IPR003731">
    <property type="entry name" value="Di-Nase_FeMo-co_biosynth"/>
</dbReference>
<dbReference type="InterPro" id="IPR036105">
    <property type="entry name" value="DiNase_FeMo-co_biosyn_sf"/>
</dbReference>
<sequence length="122" mass="12987">MRIAIASDEGFVSAHFGRCPHFLIVDIDEAGNIIKQELIENPGFTNHQPGLVPKFLQSIGVDCIIAGGMGPKAVMMFESMGIQVILGVTGKVKDVLNAFLAGTLKGGESLCDHPHGHGCEHH</sequence>
<dbReference type="Gene3D" id="3.30.420.130">
    <property type="entry name" value="Dinitrogenase iron-molybdenum cofactor biosynthesis domain"/>
    <property type="match status" value="1"/>
</dbReference>